<protein>
    <recommendedName>
        <fullName evidence="1">Protein MAK10 homolog</fullName>
    </recommendedName>
</protein>
<keyword evidence="2" id="KW-1133">Transmembrane helix</keyword>
<keyword evidence="2" id="KW-0472">Membrane</keyword>
<dbReference type="GO" id="GO:0031417">
    <property type="term" value="C:NatC complex"/>
    <property type="evidence" value="ECO:0007669"/>
    <property type="project" value="InterPro"/>
</dbReference>
<sequence length="167" mass="20127">MQELFLMFINAFHFIIISDLVADKMDEMLRPVIASCCVGYFHPSCLGSYILYLIFLSMSDYLLLGFELELYSLYEYSYIYWFLSEFTYKWLISLLESGESNVCSYFLNEHFYNFKLSVKMEKGQEKKKSRTKNKVLKSHKYEIQLYRCLQKLFEAYYKVFINFNLII</sequence>
<dbReference type="InterPro" id="IPR057982">
    <property type="entry name" value="TPR_NAA35"/>
</dbReference>
<dbReference type="Pfam" id="PF25789">
    <property type="entry name" value="TPR_NAA35"/>
    <property type="match status" value="1"/>
</dbReference>
<evidence type="ECO:0000313" key="6">
    <source>
        <dbReference type="WBParaSite" id="SBAD_0001273501-mRNA-1"/>
    </source>
</evidence>
<dbReference type="InterPro" id="IPR007244">
    <property type="entry name" value="Naa35_N"/>
</dbReference>
<keyword evidence="5" id="KW-1185">Reference proteome</keyword>
<feature type="domain" description="NAA35-like TPR repeats" evidence="3">
    <location>
        <begin position="37"/>
        <end position="163"/>
    </location>
</feature>
<evidence type="ECO:0000256" key="2">
    <source>
        <dbReference type="SAM" id="Phobius"/>
    </source>
</evidence>
<accession>A0A183J8Y1</accession>
<dbReference type="Proteomes" id="UP000270296">
    <property type="component" value="Unassembled WGS sequence"/>
</dbReference>
<gene>
    <name evidence="4" type="ORF">SBAD_LOCUS12329</name>
</gene>
<dbReference type="WBParaSite" id="SBAD_0001273501-mRNA-1">
    <property type="protein sequence ID" value="SBAD_0001273501-mRNA-1"/>
    <property type="gene ID" value="SBAD_0001273501"/>
</dbReference>
<dbReference type="PANTHER" id="PTHR21373:SF0">
    <property type="entry name" value="N-ALPHA-ACETYLTRANSFERASE 35, NATC AUXILIARY SUBUNIT"/>
    <property type="match status" value="1"/>
</dbReference>
<evidence type="ECO:0000313" key="4">
    <source>
        <dbReference type="EMBL" id="VDP47381.1"/>
    </source>
</evidence>
<evidence type="ECO:0000256" key="1">
    <source>
        <dbReference type="ARBA" id="ARBA00030494"/>
    </source>
</evidence>
<keyword evidence="2" id="KW-0812">Transmembrane</keyword>
<feature type="transmembrane region" description="Helical" evidence="2">
    <location>
        <begin position="6"/>
        <end position="22"/>
    </location>
</feature>
<organism evidence="6">
    <name type="scientific">Soboliphyme baturini</name>
    <dbReference type="NCBI Taxonomy" id="241478"/>
    <lineage>
        <taxon>Eukaryota</taxon>
        <taxon>Metazoa</taxon>
        <taxon>Ecdysozoa</taxon>
        <taxon>Nematoda</taxon>
        <taxon>Enoplea</taxon>
        <taxon>Dorylaimia</taxon>
        <taxon>Dioctophymatida</taxon>
        <taxon>Dioctophymatoidea</taxon>
        <taxon>Soboliphymatidae</taxon>
        <taxon>Soboliphyme</taxon>
    </lineage>
</organism>
<name>A0A183J8Y1_9BILA</name>
<dbReference type="AlphaFoldDB" id="A0A183J8Y1"/>
<reference evidence="6" key="1">
    <citation type="submission" date="2016-06" db="UniProtKB">
        <authorList>
            <consortium name="WormBaseParasite"/>
        </authorList>
    </citation>
    <scope>IDENTIFICATION</scope>
</reference>
<dbReference type="EMBL" id="UZAM01017481">
    <property type="protein sequence ID" value="VDP47381.1"/>
    <property type="molecule type" value="Genomic_DNA"/>
</dbReference>
<evidence type="ECO:0000313" key="5">
    <source>
        <dbReference type="Proteomes" id="UP000270296"/>
    </source>
</evidence>
<evidence type="ECO:0000259" key="3">
    <source>
        <dbReference type="Pfam" id="PF25789"/>
    </source>
</evidence>
<proteinExistence type="predicted"/>
<reference evidence="4 5" key="2">
    <citation type="submission" date="2018-11" db="EMBL/GenBank/DDBJ databases">
        <authorList>
            <consortium name="Pathogen Informatics"/>
        </authorList>
    </citation>
    <scope>NUCLEOTIDE SEQUENCE [LARGE SCALE GENOMIC DNA]</scope>
</reference>
<feature type="transmembrane region" description="Helical" evidence="2">
    <location>
        <begin position="34"/>
        <end position="55"/>
    </location>
</feature>
<dbReference type="PANTHER" id="PTHR21373">
    <property type="entry name" value="GLUCOSE REPRESSIBLE PROTEIN MAK10"/>
    <property type="match status" value="1"/>
</dbReference>